<sequence length="322" mass="37149">RRDKFSRPVHVCSASAEESENTLAMHVTEYKKERVEKTKKVSLTARGGTYTGRERRGAPTRKMCRVPSPRRQLYSYCNQVCCCSLCSSHPYKMLLCLRISRMRFYCDRFVCSSYTYEAVRAGSGFCASSDDLPKKAAPSQQNQPATARARCRLPKSKYQFLHVRVYRICKRGSERENTIYEPRIDTQYSITKSYIVCLRIHRAYGHNKKREREKLLTLSYHSWYITISRARHKLYPGNSQFDFETVREARNTASGTLLAVPARVSNSSSRSPRFVILFSRRAPRQKSLSDATLARRDDHSISRVRVGEVKSLKHITACNSRS</sequence>
<protein>
    <submittedName>
        <fullName evidence="1">Uncharacterized protein</fullName>
    </submittedName>
</protein>
<gene>
    <name evidence="1" type="ORF">TBRA_LOCUS4127</name>
</gene>
<name>A0A6H5I920_9HYME</name>
<dbReference type="Proteomes" id="UP000479190">
    <property type="component" value="Unassembled WGS sequence"/>
</dbReference>
<feature type="non-terminal residue" evidence="1">
    <location>
        <position position="1"/>
    </location>
</feature>
<reference evidence="1 2" key="1">
    <citation type="submission" date="2020-02" db="EMBL/GenBank/DDBJ databases">
        <authorList>
            <person name="Ferguson B K."/>
        </authorList>
    </citation>
    <scope>NUCLEOTIDE SEQUENCE [LARGE SCALE GENOMIC DNA]</scope>
</reference>
<organism evidence="1 2">
    <name type="scientific">Trichogramma brassicae</name>
    <dbReference type="NCBI Taxonomy" id="86971"/>
    <lineage>
        <taxon>Eukaryota</taxon>
        <taxon>Metazoa</taxon>
        <taxon>Ecdysozoa</taxon>
        <taxon>Arthropoda</taxon>
        <taxon>Hexapoda</taxon>
        <taxon>Insecta</taxon>
        <taxon>Pterygota</taxon>
        <taxon>Neoptera</taxon>
        <taxon>Endopterygota</taxon>
        <taxon>Hymenoptera</taxon>
        <taxon>Apocrita</taxon>
        <taxon>Proctotrupomorpha</taxon>
        <taxon>Chalcidoidea</taxon>
        <taxon>Trichogrammatidae</taxon>
        <taxon>Trichogramma</taxon>
    </lineage>
</organism>
<dbReference type="AlphaFoldDB" id="A0A6H5I920"/>
<keyword evidence="2" id="KW-1185">Reference proteome</keyword>
<evidence type="ECO:0000313" key="1">
    <source>
        <dbReference type="EMBL" id="CAB0032183.1"/>
    </source>
</evidence>
<accession>A0A6H5I920</accession>
<proteinExistence type="predicted"/>
<dbReference type="EMBL" id="CADCXV010000670">
    <property type="protein sequence ID" value="CAB0032183.1"/>
    <property type="molecule type" value="Genomic_DNA"/>
</dbReference>
<evidence type="ECO:0000313" key="2">
    <source>
        <dbReference type="Proteomes" id="UP000479190"/>
    </source>
</evidence>